<accession>A0ABX9AID2</accession>
<evidence type="ECO:0000256" key="3">
    <source>
        <dbReference type="ARBA" id="ARBA00022448"/>
    </source>
</evidence>
<dbReference type="InterPro" id="IPR000531">
    <property type="entry name" value="Beta-barrel_TonB"/>
</dbReference>
<proteinExistence type="inferred from homology"/>
<evidence type="ECO:0000256" key="13">
    <source>
        <dbReference type="SAM" id="SignalP"/>
    </source>
</evidence>
<dbReference type="Pfam" id="PF07715">
    <property type="entry name" value="Plug"/>
    <property type="match status" value="1"/>
</dbReference>
<dbReference type="InterPro" id="IPR036942">
    <property type="entry name" value="Beta-barrel_TonB_sf"/>
</dbReference>
<evidence type="ECO:0000256" key="5">
    <source>
        <dbReference type="ARBA" id="ARBA00022692"/>
    </source>
</evidence>
<comment type="subcellular location">
    <subcellularLocation>
        <location evidence="1 11">Cell outer membrane</location>
        <topology evidence="1 11">Multi-pass membrane protein</topology>
    </subcellularLocation>
</comment>
<evidence type="ECO:0000256" key="7">
    <source>
        <dbReference type="ARBA" id="ARBA00023077"/>
    </source>
</evidence>
<evidence type="ECO:0000256" key="4">
    <source>
        <dbReference type="ARBA" id="ARBA00022452"/>
    </source>
</evidence>
<protein>
    <submittedName>
        <fullName evidence="16">TonB-dependent receptor</fullName>
    </submittedName>
</protein>
<dbReference type="RefSeq" id="WP_222157532.1">
    <property type="nucleotide sequence ID" value="NZ_CP081864.1"/>
</dbReference>
<dbReference type="PROSITE" id="PS52016">
    <property type="entry name" value="TONB_DEPENDENT_REC_3"/>
    <property type="match status" value="1"/>
</dbReference>
<dbReference type="Proteomes" id="UP000825886">
    <property type="component" value="Chromosome"/>
</dbReference>
<feature type="domain" description="TonB-dependent receptor-like beta-barrel" evidence="14">
    <location>
        <begin position="219"/>
        <end position="694"/>
    </location>
</feature>
<feature type="domain" description="TonB-dependent receptor plug" evidence="15">
    <location>
        <begin position="44"/>
        <end position="149"/>
    </location>
</feature>
<dbReference type="InterPro" id="IPR012910">
    <property type="entry name" value="Plug_dom"/>
</dbReference>
<keyword evidence="3 11" id="KW-0813">Transport</keyword>
<evidence type="ECO:0000256" key="12">
    <source>
        <dbReference type="RuleBase" id="RU003357"/>
    </source>
</evidence>
<keyword evidence="9 16" id="KW-0675">Receptor</keyword>
<dbReference type="Gene3D" id="2.40.170.20">
    <property type="entry name" value="TonB-dependent receptor, beta-barrel domain"/>
    <property type="match status" value="1"/>
</dbReference>
<comment type="similarity">
    <text evidence="2">Belongs to the TonB-dependent receptor family. Hemoglobin/haptoglobin binding protein subfamily.</text>
</comment>
<keyword evidence="5 11" id="KW-0812">Transmembrane</keyword>
<evidence type="ECO:0000313" key="17">
    <source>
        <dbReference type="Proteomes" id="UP000825886"/>
    </source>
</evidence>
<feature type="chain" id="PRO_5045305276" evidence="13">
    <location>
        <begin position="24"/>
        <end position="721"/>
    </location>
</feature>
<evidence type="ECO:0000259" key="14">
    <source>
        <dbReference type="Pfam" id="PF00593"/>
    </source>
</evidence>
<keyword evidence="4 11" id="KW-1134">Transmembrane beta strand</keyword>
<evidence type="ECO:0000256" key="6">
    <source>
        <dbReference type="ARBA" id="ARBA00022729"/>
    </source>
</evidence>
<feature type="signal peptide" evidence="13">
    <location>
        <begin position="1"/>
        <end position="23"/>
    </location>
</feature>
<organism evidence="16 17">
    <name type="scientific">Symbiopectobacterium purcellii</name>
    <dbReference type="NCBI Taxonomy" id="2871826"/>
    <lineage>
        <taxon>Bacteria</taxon>
        <taxon>Pseudomonadati</taxon>
        <taxon>Pseudomonadota</taxon>
        <taxon>Gammaproteobacteria</taxon>
        <taxon>Enterobacterales</taxon>
        <taxon>Enterobacteriaceae</taxon>
    </lineage>
</organism>
<evidence type="ECO:0000256" key="11">
    <source>
        <dbReference type="PROSITE-ProRule" id="PRU01360"/>
    </source>
</evidence>
<evidence type="ECO:0000256" key="1">
    <source>
        <dbReference type="ARBA" id="ARBA00004571"/>
    </source>
</evidence>
<sequence length="721" mass="79818">MKKIMTHTAVCLLPLIYGNTSLAAGQDDEITVISDGRTEQNLWESPVSMQVIDSEKLSRFTGDQMAEALRDIPGVDIVDNSLAGRKQIRIRGEEASRVLVLIDGQEVTYQRAGPNYSLGLLIDPSYVERVEVVKGPHSVLYGSQAIGGIINFITRKGGDSPIGGKIKVMYDSATAGWQQSAIAYGSLRDFEYRLSGSYSDQGNRSTPDGRLPGTDFRNNSQSAWLGYRLGQHKFGLSLDRYKVSTQTYNNSNDYDSFSVRIPNLERDKIGLFYDWNVGNSLLKKVHLDAYRQNIKREFRNDLVQSGVDYSYQGWAMTDSVMTLKTGTNDKQISDGITVQTDLTPWDNHLLIVGGQWSRDDVKQTASTNVTIGKTISFFGSPYNININPNINSDAHWQQTHWSLFAQDEWKITPDWTWTLGARQYWVESLSYGSTSNGTVTRYGFPAMTGVNGSVITNSAKASQREHDSTTVTATTLRYSGFTNTQLRASYAQGYVYPTLTHKFYDTSAGGSITYGNPNLKAERSDNYELGARYKNAEWLLDGAVYHSRAKDYITTLNCAGSAACAGSTDANSRYYANANSAKTYGLELHAEYLGWTVSPYVTGNVIRRELELENRSTFDTGEPALTGRVGVKHVALFNLFSLESDAFLRAATRAKDSTADQVTQHAGWATANLAFTATFGKDDQYQVNWALNNLLDKRYTTAHEGIPASGFSTVIGASMAF</sequence>
<keyword evidence="10 11" id="KW-0998">Cell outer membrane</keyword>
<gene>
    <name evidence="16" type="ORF">K6K13_13830</name>
</gene>
<keyword evidence="17" id="KW-1185">Reference proteome</keyword>
<dbReference type="EMBL" id="CP081864">
    <property type="protein sequence ID" value="QZN94409.1"/>
    <property type="molecule type" value="Genomic_DNA"/>
</dbReference>
<name>A0ABX9AID2_9ENTR</name>
<evidence type="ECO:0000256" key="10">
    <source>
        <dbReference type="ARBA" id="ARBA00023237"/>
    </source>
</evidence>
<dbReference type="CDD" id="cd01347">
    <property type="entry name" value="ligand_gated_channel"/>
    <property type="match status" value="1"/>
</dbReference>
<evidence type="ECO:0000256" key="9">
    <source>
        <dbReference type="ARBA" id="ARBA00023170"/>
    </source>
</evidence>
<evidence type="ECO:0000256" key="8">
    <source>
        <dbReference type="ARBA" id="ARBA00023136"/>
    </source>
</evidence>
<evidence type="ECO:0000313" key="16">
    <source>
        <dbReference type="EMBL" id="QZN94409.1"/>
    </source>
</evidence>
<dbReference type="InterPro" id="IPR037066">
    <property type="entry name" value="Plug_dom_sf"/>
</dbReference>
<evidence type="ECO:0000259" key="15">
    <source>
        <dbReference type="Pfam" id="PF07715"/>
    </source>
</evidence>
<dbReference type="PANTHER" id="PTHR30069">
    <property type="entry name" value="TONB-DEPENDENT OUTER MEMBRANE RECEPTOR"/>
    <property type="match status" value="1"/>
</dbReference>
<evidence type="ECO:0000256" key="2">
    <source>
        <dbReference type="ARBA" id="ARBA00008143"/>
    </source>
</evidence>
<dbReference type="SUPFAM" id="SSF56935">
    <property type="entry name" value="Porins"/>
    <property type="match status" value="1"/>
</dbReference>
<dbReference type="PANTHER" id="PTHR30069:SF29">
    <property type="entry name" value="HEMOGLOBIN AND HEMOGLOBIN-HAPTOGLOBIN-BINDING PROTEIN 1-RELATED"/>
    <property type="match status" value="1"/>
</dbReference>
<dbReference type="Pfam" id="PF00593">
    <property type="entry name" value="TonB_dep_Rec_b-barrel"/>
    <property type="match status" value="1"/>
</dbReference>
<dbReference type="InterPro" id="IPR039426">
    <property type="entry name" value="TonB-dep_rcpt-like"/>
</dbReference>
<keyword evidence="8 11" id="KW-0472">Membrane</keyword>
<keyword evidence="6 13" id="KW-0732">Signal</keyword>
<keyword evidence="7 12" id="KW-0798">TonB box</keyword>
<reference evidence="16 17" key="1">
    <citation type="submission" date="2021-08" db="EMBL/GenBank/DDBJ databases">
        <title>Culture and genomic analysis of Symbiopectobacterium purcellii sp. nov. gen. nov., isolated from the leafhopper Empoasca decipiens.</title>
        <authorList>
            <person name="Nadal-Jimenez P."/>
            <person name="Siozios S."/>
            <person name="Halliday N."/>
            <person name="Camara M."/>
            <person name="Hurst G.D.D."/>
        </authorList>
    </citation>
    <scope>NUCLEOTIDE SEQUENCE [LARGE SCALE GENOMIC DNA]</scope>
    <source>
        <strain evidence="16 17">SyEd1</strain>
    </source>
</reference>
<dbReference type="Gene3D" id="2.170.130.10">
    <property type="entry name" value="TonB-dependent receptor, plug domain"/>
    <property type="match status" value="1"/>
</dbReference>